<feature type="compositionally biased region" description="Basic and acidic residues" evidence="5">
    <location>
        <begin position="22"/>
        <end position="50"/>
    </location>
</feature>
<keyword evidence="3" id="KW-0677">Repeat</keyword>
<dbReference type="EMBL" id="CAJOBI010008414">
    <property type="protein sequence ID" value="CAF4112061.1"/>
    <property type="molecule type" value="Genomic_DNA"/>
</dbReference>
<dbReference type="PRINTS" id="PR00194">
    <property type="entry name" value="TROPOMYOSIN"/>
</dbReference>
<dbReference type="FunFam" id="1.20.5.170:FF:000005">
    <property type="entry name" value="Tropomyosin alpha-1 chain"/>
    <property type="match status" value="1"/>
</dbReference>
<name>A0A8S2QLI3_9BILA</name>
<feature type="region of interest" description="Disordered" evidence="5">
    <location>
        <begin position="86"/>
        <end position="121"/>
    </location>
</feature>
<comment type="caution">
    <text evidence="6">The sequence shown here is derived from an EMBL/GenBank/DDBJ whole genome shotgun (WGS) entry which is preliminary data.</text>
</comment>
<comment type="similarity">
    <text evidence="2">Belongs to the tropomyosin family.</text>
</comment>
<protein>
    <recommendedName>
        <fullName evidence="8">Tropomyosin</fullName>
    </recommendedName>
</protein>
<feature type="compositionally biased region" description="Polar residues" evidence="5">
    <location>
        <begin position="1"/>
        <end position="11"/>
    </location>
</feature>
<organism evidence="6 7">
    <name type="scientific">Rotaria magnacalcarata</name>
    <dbReference type="NCBI Taxonomy" id="392030"/>
    <lineage>
        <taxon>Eukaryota</taxon>
        <taxon>Metazoa</taxon>
        <taxon>Spiralia</taxon>
        <taxon>Gnathifera</taxon>
        <taxon>Rotifera</taxon>
        <taxon>Eurotatoria</taxon>
        <taxon>Bdelloidea</taxon>
        <taxon>Philodinida</taxon>
        <taxon>Philodinidae</taxon>
        <taxon>Rotaria</taxon>
    </lineage>
</organism>
<dbReference type="FunFam" id="1.20.5.340:FF:000001">
    <property type="entry name" value="Tropomyosin alpha-1 chain isoform 2"/>
    <property type="match status" value="1"/>
</dbReference>
<accession>A0A8S2QLI3</accession>
<evidence type="ECO:0000256" key="3">
    <source>
        <dbReference type="ARBA" id="ARBA00022737"/>
    </source>
</evidence>
<dbReference type="PANTHER" id="PTHR19269">
    <property type="entry name" value="TROPOMYOSIN"/>
    <property type="match status" value="1"/>
</dbReference>
<feature type="compositionally biased region" description="Polar residues" evidence="5">
    <location>
        <begin position="108"/>
        <end position="121"/>
    </location>
</feature>
<feature type="compositionally biased region" description="Low complexity" evidence="5">
    <location>
        <begin position="178"/>
        <end position="193"/>
    </location>
</feature>
<evidence type="ECO:0000256" key="4">
    <source>
        <dbReference type="ARBA" id="ARBA00023054"/>
    </source>
</evidence>
<evidence type="ECO:0000313" key="6">
    <source>
        <dbReference type="EMBL" id="CAF4112061.1"/>
    </source>
</evidence>
<dbReference type="AlphaFoldDB" id="A0A8S2QLI3"/>
<feature type="region of interest" description="Disordered" evidence="5">
    <location>
        <begin position="1"/>
        <end position="57"/>
    </location>
</feature>
<comment type="function">
    <text evidence="1">Tropomyosin, in association with the troponin complex, plays a central role in the calcium dependent regulation of muscle contraction.</text>
</comment>
<dbReference type="InterPro" id="IPR000533">
    <property type="entry name" value="Tropomyosin"/>
</dbReference>
<evidence type="ECO:0000256" key="2">
    <source>
        <dbReference type="ARBA" id="ARBA00009036"/>
    </source>
</evidence>
<dbReference type="Gene3D" id="1.20.5.170">
    <property type="match status" value="1"/>
</dbReference>
<evidence type="ECO:0000313" key="7">
    <source>
        <dbReference type="Proteomes" id="UP000676336"/>
    </source>
</evidence>
<sequence>MSSNANTTATMDSIKKKMQAMKLEKENAVDRAEQAEQRQKDFEEKLKTSEEESNALQKKIQQIEAELDAAQEQLGQINAIEFYNLFKNRHPPPPPPPQTTKANKNKTNRSSASKSRLQAYQQPVQRSNYIISNILHNERIKQIRQKFYDNERLRHYRLNDNDDDTFQLSSDDNEMTCSISSSSSSSSSNSSSSVKTTPRPVKPGCEKYQVSPYSSQITFNLKISIMQTEVTDIINVLKEAEAELAGLQRRLQLVEEDLERAEERLTQTTQKLDEASHAADESERGRKGLEQRTYQDDEPERTMAKLQKEVDRLEDELLAEKEKYKSVSEELDMTLNELSGY</sequence>
<reference evidence="6" key="1">
    <citation type="submission" date="2021-02" db="EMBL/GenBank/DDBJ databases">
        <authorList>
            <person name="Nowell W R."/>
        </authorList>
    </citation>
    <scope>NUCLEOTIDE SEQUENCE</scope>
</reference>
<dbReference type="Gene3D" id="1.20.5.340">
    <property type="match status" value="2"/>
</dbReference>
<keyword evidence="4" id="KW-0175">Coiled coil</keyword>
<dbReference type="Proteomes" id="UP000676336">
    <property type="component" value="Unassembled WGS sequence"/>
</dbReference>
<proteinExistence type="inferred from homology"/>
<dbReference type="Pfam" id="PF00261">
    <property type="entry name" value="Tropomyosin"/>
    <property type="match status" value="2"/>
</dbReference>
<feature type="region of interest" description="Disordered" evidence="5">
    <location>
        <begin position="266"/>
        <end position="302"/>
    </location>
</feature>
<feature type="region of interest" description="Disordered" evidence="5">
    <location>
        <begin position="161"/>
        <end position="207"/>
    </location>
</feature>
<evidence type="ECO:0008006" key="8">
    <source>
        <dbReference type="Google" id="ProtNLM"/>
    </source>
</evidence>
<gene>
    <name evidence="6" type="ORF">SMN809_LOCUS17852</name>
</gene>
<dbReference type="SUPFAM" id="SSF57997">
    <property type="entry name" value="Tropomyosin"/>
    <property type="match status" value="2"/>
</dbReference>
<evidence type="ECO:0000256" key="5">
    <source>
        <dbReference type="SAM" id="MobiDB-lite"/>
    </source>
</evidence>
<evidence type="ECO:0000256" key="1">
    <source>
        <dbReference type="ARBA" id="ARBA00002987"/>
    </source>
</evidence>